<dbReference type="Proteomes" id="UP001499854">
    <property type="component" value="Unassembled WGS sequence"/>
</dbReference>
<feature type="compositionally biased region" description="Polar residues" evidence="1">
    <location>
        <begin position="294"/>
        <end position="307"/>
    </location>
</feature>
<organism evidence="3 4">
    <name type="scientific">Catenulispora subtropica</name>
    <dbReference type="NCBI Taxonomy" id="450798"/>
    <lineage>
        <taxon>Bacteria</taxon>
        <taxon>Bacillati</taxon>
        <taxon>Actinomycetota</taxon>
        <taxon>Actinomycetes</taxon>
        <taxon>Catenulisporales</taxon>
        <taxon>Catenulisporaceae</taxon>
        <taxon>Catenulispora</taxon>
    </lineage>
</organism>
<reference evidence="3 4" key="1">
    <citation type="journal article" date="2019" name="Int. J. Syst. Evol. Microbiol.">
        <title>The Global Catalogue of Microorganisms (GCM) 10K type strain sequencing project: providing services to taxonomists for standard genome sequencing and annotation.</title>
        <authorList>
            <consortium name="The Broad Institute Genomics Platform"/>
            <consortium name="The Broad Institute Genome Sequencing Center for Infectious Disease"/>
            <person name="Wu L."/>
            <person name="Ma J."/>
        </authorList>
    </citation>
    <scope>NUCLEOTIDE SEQUENCE [LARGE SCALE GENOMIC DNA]</scope>
    <source>
        <strain evidence="3 4">JCM 16013</strain>
    </source>
</reference>
<feature type="transmembrane region" description="Helical" evidence="2">
    <location>
        <begin position="60"/>
        <end position="82"/>
    </location>
</feature>
<feature type="transmembrane region" description="Helical" evidence="2">
    <location>
        <begin position="215"/>
        <end position="235"/>
    </location>
</feature>
<gene>
    <name evidence="3" type="ORF">GCM10009838_83210</name>
</gene>
<evidence type="ECO:0000313" key="3">
    <source>
        <dbReference type="EMBL" id="GAA2004398.1"/>
    </source>
</evidence>
<keyword evidence="4" id="KW-1185">Reference proteome</keyword>
<keyword evidence="2" id="KW-0472">Membrane</keyword>
<evidence type="ECO:0000256" key="1">
    <source>
        <dbReference type="SAM" id="MobiDB-lite"/>
    </source>
</evidence>
<keyword evidence="2" id="KW-1133">Transmembrane helix</keyword>
<dbReference type="EMBL" id="BAAAQM010000082">
    <property type="protein sequence ID" value="GAA2004398.1"/>
    <property type="molecule type" value="Genomic_DNA"/>
</dbReference>
<feature type="transmembrane region" description="Helical" evidence="2">
    <location>
        <begin position="163"/>
        <end position="187"/>
    </location>
</feature>
<keyword evidence="2" id="KW-0812">Transmembrane</keyword>
<evidence type="ECO:0000313" key="4">
    <source>
        <dbReference type="Proteomes" id="UP001499854"/>
    </source>
</evidence>
<feature type="transmembrane region" description="Helical" evidence="2">
    <location>
        <begin position="123"/>
        <end position="143"/>
    </location>
</feature>
<evidence type="ECO:0008006" key="5">
    <source>
        <dbReference type="Google" id="ProtNLM"/>
    </source>
</evidence>
<feature type="region of interest" description="Disordered" evidence="1">
    <location>
        <begin position="1"/>
        <end position="35"/>
    </location>
</feature>
<feature type="region of interest" description="Disordered" evidence="1">
    <location>
        <begin position="257"/>
        <end position="307"/>
    </location>
</feature>
<protein>
    <recommendedName>
        <fullName evidence="5">DUF2567 domain-containing protein</fullName>
    </recommendedName>
</protein>
<dbReference type="RefSeq" id="WP_344662742.1">
    <property type="nucleotide sequence ID" value="NZ_BAAAQM010000082.1"/>
</dbReference>
<accession>A0ABN2TBN8</accession>
<sequence length="307" mass="31733">MNDQTSPTAGGQGPGSSPWRNPFKEPQSAQGLPGVLDLTAGKPGRRYTFRGVLTAARADLLAAAILVAAGAALGVLAGLAWYRFAPTVWLTLPADAVSQVKANVDQSALLVAPEAKGIASVDGYFFVFTSVAGLLLGVLAFWLGRRGLLGGQDRDGQPDGAGVGAWAGVLLGGLVASTMAAALGHWISMPDPLTVLHTIAAGHQFHAPVALHAQGLYFAAPVLGMVLFLALTAAFTKASTPPWQAYDQRSQMFFSSENPYGFPNGGGQQGIWSGNGDGQGQDKRPPQNGDAQPGTDTTTQQADPSRS</sequence>
<proteinExistence type="predicted"/>
<feature type="compositionally biased region" description="Gly residues" evidence="1">
    <location>
        <begin position="263"/>
        <end position="279"/>
    </location>
</feature>
<comment type="caution">
    <text evidence="3">The sequence shown here is derived from an EMBL/GenBank/DDBJ whole genome shotgun (WGS) entry which is preliminary data.</text>
</comment>
<evidence type="ECO:0000256" key="2">
    <source>
        <dbReference type="SAM" id="Phobius"/>
    </source>
</evidence>
<name>A0ABN2TBN8_9ACTN</name>